<comment type="subcellular location">
    <subcellularLocation>
        <location evidence="1">Membrane</location>
        <topology evidence="1">Multi-pass membrane protein</topology>
    </subcellularLocation>
</comment>
<keyword evidence="9" id="KW-0406">Ion transport</keyword>
<proteinExistence type="inferred from homology"/>
<evidence type="ECO:0000256" key="5">
    <source>
        <dbReference type="ARBA" id="ARBA00022692"/>
    </source>
</evidence>
<keyword evidence="5 13" id="KW-0812">Transmembrane</keyword>
<evidence type="ECO:0000256" key="12">
    <source>
        <dbReference type="ARBA" id="ARBA00034430"/>
    </source>
</evidence>
<feature type="transmembrane region" description="Helical" evidence="13">
    <location>
        <begin position="56"/>
        <end position="75"/>
    </location>
</feature>
<dbReference type="GO" id="GO:0016020">
    <property type="term" value="C:membrane"/>
    <property type="evidence" value="ECO:0007669"/>
    <property type="project" value="UniProtKB-SubCell"/>
</dbReference>
<evidence type="ECO:0000313" key="15">
    <source>
        <dbReference type="Proteomes" id="UP000318681"/>
    </source>
</evidence>
<comment type="similarity">
    <text evidence="2">Belongs to the TMEM175 family.</text>
</comment>
<keyword evidence="15" id="KW-1185">Reference proteome</keyword>
<dbReference type="OrthoDB" id="7626281at2"/>
<evidence type="ECO:0000256" key="4">
    <source>
        <dbReference type="ARBA" id="ARBA00022538"/>
    </source>
</evidence>
<keyword evidence="11" id="KW-0407">Ion channel</keyword>
<keyword evidence="6" id="KW-0631">Potassium channel</keyword>
<comment type="caution">
    <text evidence="14">The sequence shown here is derived from an EMBL/GenBank/DDBJ whole genome shotgun (WGS) entry which is preliminary data.</text>
</comment>
<keyword evidence="10 13" id="KW-0472">Membrane</keyword>
<evidence type="ECO:0000256" key="10">
    <source>
        <dbReference type="ARBA" id="ARBA00023136"/>
    </source>
</evidence>
<evidence type="ECO:0000256" key="11">
    <source>
        <dbReference type="ARBA" id="ARBA00023303"/>
    </source>
</evidence>
<feature type="transmembrane region" description="Helical" evidence="13">
    <location>
        <begin position="87"/>
        <end position="103"/>
    </location>
</feature>
<dbReference type="Pfam" id="PF06736">
    <property type="entry name" value="TMEM175"/>
    <property type="match status" value="1"/>
</dbReference>
<organism evidence="14 15">
    <name type="scientific">Alterirhizorhabdus solaris</name>
    <dbReference type="NCBI Taxonomy" id="2529389"/>
    <lineage>
        <taxon>Bacteria</taxon>
        <taxon>Pseudomonadati</taxon>
        <taxon>Pseudomonadota</taxon>
        <taxon>Alphaproteobacteria</taxon>
        <taxon>Sphingomonadales</taxon>
        <taxon>Rhizorhabdaceae</taxon>
        <taxon>Alterirhizorhabdus</taxon>
    </lineage>
</organism>
<evidence type="ECO:0000256" key="8">
    <source>
        <dbReference type="ARBA" id="ARBA00022989"/>
    </source>
</evidence>
<name>A0A558RDF8_9SPHN</name>
<gene>
    <name evidence="14" type="ORF">FOY91_00185</name>
</gene>
<evidence type="ECO:0000313" key="14">
    <source>
        <dbReference type="EMBL" id="TVV77489.1"/>
    </source>
</evidence>
<protein>
    <submittedName>
        <fullName evidence="14">DUF1211 domain-containing protein</fullName>
    </submittedName>
</protein>
<keyword evidence="8 13" id="KW-1133">Transmembrane helix</keyword>
<keyword evidence="4" id="KW-0633">Potassium transport</keyword>
<evidence type="ECO:0000256" key="9">
    <source>
        <dbReference type="ARBA" id="ARBA00023065"/>
    </source>
</evidence>
<dbReference type="EMBL" id="VNIM01000001">
    <property type="protein sequence ID" value="TVV77489.1"/>
    <property type="molecule type" value="Genomic_DNA"/>
</dbReference>
<evidence type="ECO:0000256" key="3">
    <source>
        <dbReference type="ARBA" id="ARBA00022448"/>
    </source>
</evidence>
<keyword evidence="7" id="KW-0630">Potassium</keyword>
<evidence type="ECO:0000256" key="6">
    <source>
        <dbReference type="ARBA" id="ARBA00022826"/>
    </source>
</evidence>
<dbReference type="RefSeq" id="WP_145147031.1">
    <property type="nucleotide sequence ID" value="NZ_VNIM01000001.1"/>
</dbReference>
<dbReference type="InterPro" id="IPR010617">
    <property type="entry name" value="TMEM175-like"/>
</dbReference>
<feature type="transmembrane region" description="Helical" evidence="13">
    <location>
        <begin position="123"/>
        <end position="142"/>
    </location>
</feature>
<keyword evidence="3" id="KW-0813">Transport</keyword>
<dbReference type="Proteomes" id="UP000318681">
    <property type="component" value="Unassembled WGS sequence"/>
</dbReference>
<evidence type="ECO:0000256" key="13">
    <source>
        <dbReference type="SAM" id="Phobius"/>
    </source>
</evidence>
<evidence type="ECO:0000256" key="1">
    <source>
        <dbReference type="ARBA" id="ARBA00004141"/>
    </source>
</evidence>
<sequence length="215" mass="23719">MAIFSLEGSERKSDRLEAFMDAVLAIAITLPVVELHAPKPEEGDLAAAYLKLAPEYAAYGLSVILIGLYWIHSHFSGKLLEKTDHGYNLLSIGFLAAVSITPFPARPLVEHFAGDTQSSTAALWYLGIAATPATWWFLRWVYATARCLPDRRLTEAYLRRLTIKYGLTAAAYWAAFGLAFWNWRAGLIAAGIVTLSYIVPPAKPTYKPGSEPKND</sequence>
<evidence type="ECO:0000256" key="2">
    <source>
        <dbReference type="ARBA" id="ARBA00006920"/>
    </source>
</evidence>
<feature type="transmembrane region" description="Helical" evidence="13">
    <location>
        <begin position="163"/>
        <end position="181"/>
    </location>
</feature>
<comment type="catalytic activity">
    <reaction evidence="12">
        <text>K(+)(in) = K(+)(out)</text>
        <dbReference type="Rhea" id="RHEA:29463"/>
        <dbReference type="ChEBI" id="CHEBI:29103"/>
    </reaction>
</comment>
<reference evidence="14 15" key="1">
    <citation type="submission" date="2019-07" db="EMBL/GenBank/DDBJ databases">
        <title>Sphingomonas solaris sp. nov., isolated from a solar panel from Boston, Massachusetts.</title>
        <authorList>
            <person name="Tanner K."/>
            <person name="Pascual J."/>
            <person name="Mancuso C."/>
            <person name="Pereto J."/>
            <person name="Khalil A."/>
            <person name="Vilanova C."/>
        </authorList>
    </citation>
    <scope>NUCLEOTIDE SEQUENCE [LARGE SCALE GENOMIC DNA]</scope>
    <source>
        <strain evidence="14 15">R4DWN</strain>
    </source>
</reference>
<dbReference type="GO" id="GO:0015252">
    <property type="term" value="F:proton channel activity"/>
    <property type="evidence" value="ECO:0007669"/>
    <property type="project" value="InterPro"/>
</dbReference>
<dbReference type="AlphaFoldDB" id="A0A558RDF8"/>
<dbReference type="GO" id="GO:0005267">
    <property type="term" value="F:potassium channel activity"/>
    <property type="evidence" value="ECO:0007669"/>
    <property type="project" value="UniProtKB-KW"/>
</dbReference>
<evidence type="ECO:0000256" key="7">
    <source>
        <dbReference type="ARBA" id="ARBA00022958"/>
    </source>
</evidence>
<accession>A0A558RDF8</accession>